<dbReference type="InterPro" id="IPR006311">
    <property type="entry name" value="TAT_signal"/>
</dbReference>
<proteinExistence type="predicted"/>
<reference evidence="2" key="1">
    <citation type="submission" date="2016-12" db="EMBL/GenBank/DDBJ databases">
        <title>Complete plasmid sequence carrying type IV-like and type VII secretion systems from an atypical mycobacteria strain.</title>
        <authorList>
            <person name="Morgado S."/>
            <person name="Marin M."/>
            <person name="Fonseca E."/>
            <person name="Freitas F."/>
            <person name="Vicente A.C."/>
        </authorList>
    </citation>
    <scope>NUCLEOTIDE SEQUENCE</scope>
    <source>
        <strain evidence="2">CBMA 213</strain>
        <plasmid evidence="2">pCBMA213_2</plasmid>
    </source>
</reference>
<gene>
    <name evidence="2" type="ORF">pCBMA213_2_00137</name>
</gene>
<dbReference type="EMBL" id="KY349138">
    <property type="protein sequence ID" value="AQS22501.1"/>
    <property type="molecule type" value="Genomic_DNA"/>
</dbReference>
<dbReference type="AlphaFoldDB" id="A0A1S6GKW3"/>
<dbReference type="Gene3D" id="2.40.10.10">
    <property type="entry name" value="Trypsin-like serine proteases"/>
    <property type="match status" value="2"/>
</dbReference>
<dbReference type="InterPro" id="IPR009003">
    <property type="entry name" value="Peptidase_S1_PA"/>
</dbReference>
<dbReference type="SUPFAM" id="SSF50494">
    <property type="entry name" value="Trypsin-like serine proteases"/>
    <property type="match status" value="1"/>
</dbReference>
<keyword evidence="2" id="KW-0614">Plasmid</keyword>
<feature type="signal peptide" evidence="1">
    <location>
        <begin position="1"/>
        <end position="39"/>
    </location>
</feature>
<sequence>MIINPAPGRAAQRRRALGVGTLAIAAALTVLPSAPAAHAAATSVAPGDEVDAMQASGEFERCTLGYTFTADDGNTYGITAGHCNRTPSRYVRDRTTGAVGHFVLTVVDDDHLADDYGVIAFGHNRSDPTMYGMPVTDVALPNPNTTICHDGIRTGIACGQYDGRLIDNQYCTTGMARSIPGDSGGPVWQPGPGAGATIVGIWLGEHNQADGQHFGRFMRLADIMAGIKSRLSA</sequence>
<feature type="chain" id="PRO_5012164624" description="Trypsin" evidence="1">
    <location>
        <begin position="40"/>
        <end position="233"/>
    </location>
</feature>
<dbReference type="InterPro" id="IPR043504">
    <property type="entry name" value="Peptidase_S1_PA_chymotrypsin"/>
</dbReference>
<organism evidence="2">
    <name type="scientific">Mycolicibacterium sp. CBMA 213</name>
    <dbReference type="NCBI Taxonomy" id="1968788"/>
    <lineage>
        <taxon>Bacteria</taxon>
        <taxon>Bacillati</taxon>
        <taxon>Actinomycetota</taxon>
        <taxon>Actinomycetes</taxon>
        <taxon>Mycobacteriales</taxon>
        <taxon>Mycobacteriaceae</taxon>
        <taxon>Mycolicibacterium</taxon>
    </lineage>
</organism>
<keyword evidence="1" id="KW-0732">Signal</keyword>
<evidence type="ECO:0008006" key="3">
    <source>
        <dbReference type="Google" id="ProtNLM"/>
    </source>
</evidence>
<name>A0A1S6GKW3_9MYCO</name>
<evidence type="ECO:0000256" key="1">
    <source>
        <dbReference type="SAM" id="SignalP"/>
    </source>
</evidence>
<accession>A0A1S6GKW3</accession>
<evidence type="ECO:0000313" key="2">
    <source>
        <dbReference type="EMBL" id="AQS22501.1"/>
    </source>
</evidence>
<geneLocation type="plasmid" evidence="2">
    <name>pCBMA213_2</name>
</geneLocation>
<dbReference type="RefSeq" id="WP_155909826.1">
    <property type="nucleotide sequence ID" value="NZ_MZMR01000015.1"/>
</dbReference>
<protein>
    <recommendedName>
        <fullName evidence="3">Trypsin</fullName>
    </recommendedName>
</protein>
<dbReference type="PROSITE" id="PS51318">
    <property type="entry name" value="TAT"/>
    <property type="match status" value="1"/>
</dbReference>